<keyword evidence="7" id="KW-0479">Metal-binding</keyword>
<dbReference type="FunFam" id="3.30.70.270:FF:000040">
    <property type="entry name" value="DNA repair protein REV1"/>
    <property type="match status" value="1"/>
</dbReference>
<dbReference type="SUPFAM" id="SSF52113">
    <property type="entry name" value="BRCT domain"/>
    <property type="match status" value="1"/>
</dbReference>
<keyword evidence="11" id="KW-0234">DNA repair</keyword>
<feature type="compositionally biased region" description="Gly residues" evidence="13">
    <location>
        <begin position="1309"/>
        <end position="1331"/>
    </location>
</feature>
<keyword evidence="8" id="KW-0227">DNA damage</keyword>
<name>A0A364MUF8_STELY</name>
<dbReference type="Pfam" id="PF14377">
    <property type="entry name" value="UBM"/>
    <property type="match status" value="3"/>
</dbReference>
<organism evidence="16 17">
    <name type="scientific">Stemphylium lycopersici</name>
    <name type="common">Tomato gray leaf spot disease fungus</name>
    <name type="synonym">Thyrospora lycopersici</name>
    <dbReference type="NCBI Taxonomy" id="183478"/>
    <lineage>
        <taxon>Eukaryota</taxon>
        <taxon>Fungi</taxon>
        <taxon>Dikarya</taxon>
        <taxon>Ascomycota</taxon>
        <taxon>Pezizomycotina</taxon>
        <taxon>Dothideomycetes</taxon>
        <taxon>Pleosporomycetidae</taxon>
        <taxon>Pleosporales</taxon>
        <taxon>Pleosporineae</taxon>
        <taxon>Pleosporaceae</taxon>
        <taxon>Stemphylium</taxon>
    </lineage>
</organism>
<gene>
    <name evidence="16" type="ORF">DDE83_008141</name>
</gene>
<feature type="compositionally biased region" description="Acidic residues" evidence="13">
    <location>
        <begin position="702"/>
        <end position="711"/>
    </location>
</feature>
<keyword evidence="4" id="KW-0237">DNA synthesis</keyword>
<evidence type="ECO:0000313" key="17">
    <source>
        <dbReference type="Proteomes" id="UP000249619"/>
    </source>
</evidence>
<evidence type="ECO:0000256" key="12">
    <source>
        <dbReference type="ARBA" id="ARBA00023242"/>
    </source>
</evidence>
<evidence type="ECO:0000256" key="2">
    <source>
        <dbReference type="ARBA" id="ARBA00010945"/>
    </source>
</evidence>
<evidence type="ECO:0000259" key="15">
    <source>
        <dbReference type="PROSITE" id="PS50173"/>
    </source>
</evidence>
<dbReference type="InterPro" id="IPR036775">
    <property type="entry name" value="DNA_pol_Y-fam_lit_finger_sf"/>
</dbReference>
<dbReference type="InterPro" id="IPR036420">
    <property type="entry name" value="BRCT_dom_sf"/>
</dbReference>
<evidence type="ECO:0000256" key="5">
    <source>
        <dbReference type="ARBA" id="ARBA00022679"/>
    </source>
</evidence>
<dbReference type="GO" id="GO:0070987">
    <property type="term" value="P:error-free translesion synthesis"/>
    <property type="evidence" value="ECO:0007669"/>
    <property type="project" value="TreeGrafter"/>
</dbReference>
<dbReference type="Gene3D" id="6.10.250.1630">
    <property type="match status" value="3"/>
</dbReference>
<dbReference type="InterPro" id="IPR031991">
    <property type="entry name" value="Rev1_C"/>
</dbReference>
<dbReference type="InterPro" id="IPR043502">
    <property type="entry name" value="DNA/RNA_pol_sf"/>
</dbReference>
<comment type="caution">
    <text evidence="16">The sequence shown here is derived from an EMBL/GenBank/DDBJ whole genome shotgun (WGS) entry which is preliminary data.</text>
</comment>
<dbReference type="GO" id="GO:0003887">
    <property type="term" value="F:DNA-directed DNA polymerase activity"/>
    <property type="evidence" value="ECO:0007669"/>
    <property type="project" value="InterPro"/>
</dbReference>
<feature type="region of interest" description="Disordered" evidence="13">
    <location>
        <begin position="1270"/>
        <end position="1331"/>
    </location>
</feature>
<evidence type="ECO:0000256" key="1">
    <source>
        <dbReference type="ARBA" id="ARBA00004123"/>
    </source>
</evidence>
<feature type="region of interest" description="Disordered" evidence="13">
    <location>
        <begin position="772"/>
        <end position="797"/>
    </location>
</feature>
<dbReference type="GO" id="GO:0042276">
    <property type="term" value="P:error-prone translesion synthesis"/>
    <property type="evidence" value="ECO:0007669"/>
    <property type="project" value="TreeGrafter"/>
</dbReference>
<evidence type="ECO:0000256" key="9">
    <source>
        <dbReference type="ARBA" id="ARBA00022842"/>
    </source>
</evidence>
<dbReference type="InterPro" id="IPR043128">
    <property type="entry name" value="Rev_trsase/Diguanyl_cyclase"/>
</dbReference>
<evidence type="ECO:0000256" key="11">
    <source>
        <dbReference type="ARBA" id="ARBA00023204"/>
    </source>
</evidence>
<dbReference type="InterPro" id="IPR017961">
    <property type="entry name" value="DNA_pol_Y-fam_little_finger"/>
</dbReference>
<dbReference type="GO" id="GO:0005634">
    <property type="term" value="C:nucleus"/>
    <property type="evidence" value="ECO:0007669"/>
    <property type="project" value="UniProtKB-SubCell"/>
</dbReference>
<feature type="domain" description="BRCT" evidence="14">
    <location>
        <begin position="1"/>
        <end position="54"/>
    </location>
</feature>
<dbReference type="Gene3D" id="1.10.150.20">
    <property type="entry name" value="5' to 3' exonuclease, C-terminal subdomain"/>
    <property type="match status" value="1"/>
</dbReference>
<dbReference type="STRING" id="183478.A0A364MUF8"/>
<dbReference type="GO" id="GO:0006281">
    <property type="term" value="P:DNA repair"/>
    <property type="evidence" value="ECO:0007669"/>
    <property type="project" value="UniProtKB-KW"/>
</dbReference>
<dbReference type="PROSITE" id="PS50173">
    <property type="entry name" value="UMUC"/>
    <property type="match status" value="1"/>
</dbReference>
<feature type="region of interest" description="Disordered" evidence="13">
    <location>
        <begin position="981"/>
        <end position="1002"/>
    </location>
</feature>
<protein>
    <recommendedName>
        <fullName evidence="3">DNA repair protein REV1</fullName>
    </recommendedName>
</protein>
<evidence type="ECO:0000256" key="10">
    <source>
        <dbReference type="ARBA" id="ARBA00023125"/>
    </source>
</evidence>
<keyword evidence="5 16" id="KW-0808">Transferase</keyword>
<evidence type="ECO:0000256" key="6">
    <source>
        <dbReference type="ARBA" id="ARBA00022695"/>
    </source>
</evidence>
<feature type="region of interest" description="Disordered" evidence="13">
    <location>
        <begin position="179"/>
        <end position="198"/>
    </location>
</feature>
<feature type="region of interest" description="Disordered" evidence="13">
    <location>
        <begin position="92"/>
        <end position="169"/>
    </location>
</feature>
<sequence length="1368" mass="150273">MQYLDGKTTVTHIIASSLTPKKAIEFRRYRIVKPAWVVDSLKAGRLLPWNEYRVIDEGEKQNVLAFDKGSITAQSNVKARGYRDQTDASWYTSQLRGNQAGPSSTPTPSSTMRSRFSKQKQRLPTPEDGIEHLPPSRQPESLPGPLASEGSSKPGKLVTPPKTSPSLAAVDTDNLASDFHDSLYADPSSPPGLYSRPSDQIEDEAMRAPFPPNVSARKNRALTAEEHNAVLLRDPNIRRSTVVDPNFLEQYYRESRLHHLSTWKADLKAQLQAMASEKTSSQRAKQKRAPGSRRYILHVDFDSFFAAVSLKKHPEYKDKPAVVAHGQGSGSEIASCNYPARTYGVKNGMWMKRAQELCPDLKILPYDFPAYEETSRTFYDAILATGGLVQSVSVDEALIDVSNLCIAVGGSDGKKNSEGSSYREQAKAEEIALNLRDEVRSRTGCNVSVGIGNNILLAKVALRKAKPAGQYQIKPEEVLDFIGQLQVQDLPGVAWSIGGKLKEIGVKFVKDIRELTKEKLIQTLGPKTGEKLHEYARGIDRQEVGEQVIRKSVSAEVNWGVRFENQEQAEEFITSLCGELQKRLLKERVKGKQFTMKIMRRSPNAPLDPPKHLGHGKCDTHNKSLLLGVATNAKEVLAKEAVAILRGFGFSPGELRGIGIQMTKLEPMKTATDGSLQSSQRKLQFKVGSAEPARAARVPQVAEEDPIQDDPETPRKTKAPSDDDHIAFGAEELNVSTPSRRPLNMLGTQFIMPSQVDPKVLAELPEDIRSKLLRQTRQSSPTPARSPTRDNGPSMLSKSLPFAMAALPAQSQLDPEILAALPAEVRAEVLAQYTANESPFSPSRRSRGVDQPILPQSPRKNRIIGIPANKPIVPVKRGRGRPPRSAMLAAAAQAKTISKTGKTLLQANFISLKNPAREDVSRENSAHLSDDAFEAPTITRADKEDDLDPEFLAALPEDMRREVIAQHKAAKLNSFRFTVTRKSKDPPAPQPRKPVPKIRVPRPIKPTFTTEKLSAEPDLRGAMRQWINEFDEGPYKEDAAALIKYLRKVVLDERDINKAVSLAYFTRFYWNRLFSPSTKPYAQDRQARYVSTGHRGLPQPFTPMGGDFLHIALDVSADGKLPVPPRNIADPLTQVFNFTLFLTSTTTQKNFTISNVTTSTPPFADILDQESEQTVKHINFEWPECLVGDNNDDDGATARGDYNISIHQNYRLNGVERYTIFNLPISITNSIQRFPGASQLTTKPAPGPLSANGGRMPCDMIENPLEDFQTQVNSVNNPPGQPIKDIPIETSPRSDGGQVGGDGQDDGPSGIGNGRNGGTNGQGGIAPDQGGGGDAVLGAAVRMSSESLSMVMIGMLGAMVVLCTSISW</sequence>
<dbReference type="GO" id="GO:0046872">
    <property type="term" value="F:metal ion binding"/>
    <property type="evidence" value="ECO:0007669"/>
    <property type="project" value="UniProtKB-KW"/>
</dbReference>
<dbReference type="Gene3D" id="3.40.1170.60">
    <property type="match status" value="1"/>
</dbReference>
<dbReference type="Pfam" id="PF00817">
    <property type="entry name" value="IMS"/>
    <property type="match status" value="1"/>
</dbReference>
<dbReference type="Gene3D" id="3.40.50.10190">
    <property type="entry name" value="BRCT domain"/>
    <property type="match status" value="1"/>
</dbReference>
<dbReference type="EMBL" id="QGDH01000174">
    <property type="protein sequence ID" value="RAR03626.1"/>
    <property type="molecule type" value="Genomic_DNA"/>
</dbReference>
<evidence type="ECO:0000256" key="8">
    <source>
        <dbReference type="ARBA" id="ARBA00022763"/>
    </source>
</evidence>
<feature type="domain" description="UmuC" evidence="15">
    <location>
        <begin position="296"/>
        <end position="494"/>
    </location>
</feature>
<feature type="region of interest" description="Disordered" evidence="13">
    <location>
        <begin position="837"/>
        <end position="861"/>
    </location>
</feature>
<keyword evidence="6 16" id="KW-0548">Nucleotidyltransferase</keyword>
<dbReference type="PANTHER" id="PTHR45990">
    <property type="entry name" value="DNA REPAIR PROTEIN REV1"/>
    <property type="match status" value="1"/>
</dbReference>
<evidence type="ECO:0000256" key="3">
    <source>
        <dbReference type="ARBA" id="ARBA00020399"/>
    </source>
</evidence>
<dbReference type="CDD" id="cd01701">
    <property type="entry name" value="PolY_Rev1"/>
    <property type="match status" value="1"/>
</dbReference>
<dbReference type="FunFam" id="3.30.1490.100:FF:000001">
    <property type="entry name" value="DNA repair protein REV1"/>
    <property type="match status" value="1"/>
</dbReference>
<feature type="compositionally biased region" description="Low complexity" evidence="13">
    <location>
        <begin position="102"/>
        <end position="111"/>
    </location>
</feature>
<dbReference type="InterPro" id="IPR025527">
    <property type="entry name" value="HUWE1/Rev1_UBM"/>
</dbReference>
<keyword evidence="12" id="KW-0539">Nucleus</keyword>
<dbReference type="SUPFAM" id="SSF56672">
    <property type="entry name" value="DNA/RNA polymerases"/>
    <property type="match status" value="1"/>
</dbReference>
<dbReference type="Pfam" id="PF21999">
    <property type="entry name" value="IMS_HHH_1"/>
    <property type="match status" value="1"/>
</dbReference>
<dbReference type="Pfam" id="PF11799">
    <property type="entry name" value="IMS_C"/>
    <property type="match status" value="1"/>
</dbReference>
<dbReference type="InterPro" id="IPR053848">
    <property type="entry name" value="IMS_HHH_1"/>
</dbReference>
<evidence type="ECO:0000259" key="14">
    <source>
        <dbReference type="PROSITE" id="PS50172"/>
    </source>
</evidence>
<feature type="region of interest" description="Disordered" evidence="13">
    <location>
        <begin position="670"/>
        <end position="724"/>
    </location>
</feature>
<comment type="similarity">
    <text evidence="2">Belongs to the DNA polymerase type-Y family.</text>
</comment>
<dbReference type="GO" id="GO:0003684">
    <property type="term" value="F:damaged DNA binding"/>
    <property type="evidence" value="ECO:0007669"/>
    <property type="project" value="InterPro"/>
</dbReference>
<proteinExistence type="inferred from homology"/>
<keyword evidence="9" id="KW-0460">Magnesium</keyword>
<dbReference type="GO" id="GO:0017125">
    <property type="term" value="F:deoxycytidyl transferase activity"/>
    <property type="evidence" value="ECO:0007669"/>
    <property type="project" value="TreeGrafter"/>
</dbReference>
<evidence type="ECO:0000256" key="13">
    <source>
        <dbReference type="SAM" id="MobiDB-lite"/>
    </source>
</evidence>
<evidence type="ECO:0000256" key="7">
    <source>
        <dbReference type="ARBA" id="ARBA00022723"/>
    </source>
</evidence>
<feature type="compositionally biased region" description="Basic and acidic residues" evidence="13">
    <location>
        <begin position="712"/>
        <end position="724"/>
    </location>
</feature>
<feature type="compositionally biased region" description="Polar residues" evidence="13">
    <location>
        <begin position="672"/>
        <end position="682"/>
    </location>
</feature>
<comment type="subcellular location">
    <subcellularLocation>
        <location evidence="1">Nucleus</location>
    </subcellularLocation>
</comment>
<feature type="compositionally biased region" description="Polar residues" evidence="13">
    <location>
        <begin position="773"/>
        <end position="797"/>
    </location>
</feature>
<dbReference type="Gene3D" id="3.30.70.270">
    <property type="match status" value="1"/>
</dbReference>
<dbReference type="PANTHER" id="PTHR45990:SF1">
    <property type="entry name" value="DNA REPAIR PROTEIN REV1"/>
    <property type="match status" value="1"/>
</dbReference>
<evidence type="ECO:0000313" key="16">
    <source>
        <dbReference type="EMBL" id="RAR03626.1"/>
    </source>
</evidence>
<feature type="compositionally biased region" description="Polar residues" evidence="13">
    <location>
        <begin position="92"/>
        <end position="101"/>
    </location>
</feature>
<reference evidence="17" key="1">
    <citation type="submission" date="2018-05" db="EMBL/GenBank/DDBJ databases">
        <title>Draft genome sequence of Stemphylium lycopersici strain CIDEFI 213.</title>
        <authorList>
            <person name="Medina R."/>
            <person name="Franco M.E.E."/>
            <person name="Lucentini C.G."/>
            <person name="Saparrat M.C.N."/>
            <person name="Balatti P.A."/>
        </authorList>
    </citation>
    <scope>NUCLEOTIDE SEQUENCE [LARGE SCALE GENOMIC DNA]</scope>
    <source>
        <strain evidence="17">CIDEFI 213</strain>
    </source>
</reference>
<dbReference type="Pfam" id="PF16727">
    <property type="entry name" value="REV1_C"/>
    <property type="match status" value="1"/>
</dbReference>
<dbReference type="Gene3D" id="3.30.1490.100">
    <property type="entry name" value="DNA polymerase, Y-family, little finger domain"/>
    <property type="match status" value="1"/>
</dbReference>
<dbReference type="PROSITE" id="PS50172">
    <property type="entry name" value="BRCT"/>
    <property type="match status" value="1"/>
</dbReference>
<keyword evidence="17" id="KW-1185">Reference proteome</keyword>
<accession>A0A364MUF8</accession>
<dbReference type="Proteomes" id="UP000249619">
    <property type="component" value="Unassembled WGS sequence"/>
</dbReference>
<evidence type="ECO:0000256" key="4">
    <source>
        <dbReference type="ARBA" id="ARBA00022634"/>
    </source>
</evidence>
<dbReference type="Gene3D" id="6.10.250.1490">
    <property type="match status" value="1"/>
</dbReference>
<dbReference type="OrthoDB" id="427711at2759"/>
<dbReference type="SUPFAM" id="SSF100879">
    <property type="entry name" value="Lesion bypass DNA polymerase (Y-family), little finger domain"/>
    <property type="match status" value="1"/>
</dbReference>
<dbReference type="InterPro" id="IPR001126">
    <property type="entry name" value="UmuC"/>
</dbReference>
<keyword evidence="10" id="KW-0238">DNA-binding</keyword>
<dbReference type="InterPro" id="IPR001357">
    <property type="entry name" value="BRCT_dom"/>
</dbReference>